<dbReference type="AlphaFoldDB" id="A0A0U0QIE9"/>
<gene>
    <name evidence="2" type="ORF">ERS007703_00049</name>
</gene>
<organism evidence="2 3">
    <name type="scientific">Mycobacterium tuberculosis</name>
    <dbReference type="NCBI Taxonomy" id="1773"/>
    <lineage>
        <taxon>Bacteria</taxon>
        <taxon>Bacillati</taxon>
        <taxon>Actinomycetota</taxon>
        <taxon>Actinomycetes</taxon>
        <taxon>Mycobacteriales</taxon>
        <taxon>Mycobacteriaceae</taxon>
        <taxon>Mycobacterium</taxon>
        <taxon>Mycobacterium tuberculosis complex</taxon>
    </lineage>
</organism>
<sequence length="90" mass="9538">MQVRRHLEPAELQQAEPAPGAVGAVELVDAEFGAMGVAGDVGEQVPQRAVGHPRLGPAAPGRRRQPEDLGERDLEFVERLGAALVNPGRL</sequence>
<feature type="region of interest" description="Disordered" evidence="1">
    <location>
        <begin position="1"/>
        <end position="21"/>
    </location>
</feature>
<name>A0A0U0QIE9_MYCTX</name>
<evidence type="ECO:0000256" key="1">
    <source>
        <dbReference type="SAM" id="MobiDB-lite"/>
    </source>
</evidence>
<accession>A0A0U0QIE9</accession>
<evidence type="ECO:0000313" key="3">
    <source>
        <dbReference type="Proteomes" id="UP000038802"/>
    </source>
</evidence>
<proteinExistence type="predicted"/>
<dbReference type="EMBL" id="CSAE01000002">
    <property type="protein sequence ID" value="COU91438.1"/>
    <property type="molecule type" value="Genomic_DNA"/>
</dbReference>
<reference evidence="3" key="1">
    <citation type="submission" date="2015-03" db="EMBL/GenBank/DDBJ databases">
        <authorList>
            <consortium name="Pathogen Informatics"/>
        </authorList>
    </citation>
    <scope>NUCLEOTIDE SEQUENCE [LARGE SCALE GENOMIC DNA]</scope>
    <source>
        <strain evidence="3">K00500041</strain>
    </source>
</reference>
<feature type="region of interest" description="Disordered" evidence="1">
    <location>
        <begin position="48"/>
        <end position="72"/>
    </location>
</feature>
<evidence type="ECO:0000313" key="2">
    <source>
        <dbReference type="EMBL" id="COU91438.1"/>
    </source>
</evidence>
<protein>
    <submittedName>
        <fullName evidence="2">Uncharacterized protein</fullName>
    </submittedName>
</protein>
<dbReference type="Proteomes" id="UP000038802">
    <property type="component" value="Unassembled WGS sequence"/>
</dbReference>